<accession>A0ABZ3EAD9</accession>
<proteinExistence type="predicted"/>
<evidence type="ECO:0008006" key="3">
    <source>
        <dbReference type="Google" id="ProtNLM"/>
    </source>
</evidence>
<gene>
    <name evidence="1" type="ORF">QQM35_06820</name>
</gene>
<evidence type="ECO:0000313" key="1">
    <source>
        <dbReference type="EMBL" id="XAF69784.1"/>
    </source>
</evidence>
<organism evidence="1 2">
    <name type="scientific">Staphylococcus hsinchuensis</name>
    <dbReference type="NCBI Taxonomy" id="3051183"/>
    <lineage>
        <taxon>Bacteria</taxon>
        <taxon>Bacillati</taxon>
        <taxon>Bacillota</taxon>
        <taxon>Bacilli</taxon>
        <taxon>Bacillales</taxon>
        <taxon>Staphylococcaceae</taxon>
        <taxon>Staphylococcus</taxon>
    </lineage>
</organism>
<keyword evidence="2" id="KW-1185">Reference proteome</keyword>
<evidence type="ECO:0000313" key="2">
    <source>
        <dbReference type="Proteomes" id="UP001436297"/>
    </source>
</evidence>
<dbReference type="Proteomes" id="UP001436297">
    <property type="component" value="Chromosome"/>
</dbReference>
<dbReference type="EMBL" id="CP128355">
    <property type="protein sequence ID" value="XAF69784.1"/>
    <property type="molecule type" value="Genomic_DNA"/>
</dbReference>
<reference evidence="1 2" key="1">
    <citation type="journal article" date="2024" name="Pathogens">
        <title>Staphylococcus hsinchuensis sp. nov., Isolated from Soymilk.</title>
        <authorList>
            <person name="Wang Y.T."/>
            <person name="Lin Y.C."/>
            <person name="Hsieh Y.H."/>
            <person name="Lin Y.T."/>
            <person name="Hamada M."/>
            <person name="Chen C.C."/>
            <person name="Liou J.S."/>
            <person name="Lee A.Y."/>
            <person name="Zhang W.L."/>
            <person name="Chen Y.T."/>
            <person name="Huang C.H."/>
        </authorList>
    </citation>
    <scope>NUCLEOTIDE SEQUENCE [LARGE SCALE GENOMIC DNA]</scope>
    <source>
        <strain evidence="1 2">H164</strain>
    </source>
</reference>
<name>A0ABZ3EAD9_9STAP</name>
<sequence>MDHVTQIIEDIKVEKKRSDKIFTGITFEIRSEQVIMFFNYDEIIDNVEGDQVYVKHNHDPEFIDTNKLKHIKQQLEGINVEYTERRDDFL</sequence>
<protein>
    <recommendedName>
        <fullName evidence="3">Phage protein</fullName>
    </recommendedName>
</protein>